<dbReference type="GeneID" id="56061832"/>
<organism evidence="1 2">
    <name type="scientific">Nitrosopumilus oxyclinae</name>
    <dbReference type="NCBI Taxonomy" id="1959104"/>
    <lineage>
        <taxon>Archaea</taxon>
        <taxon>Nitrososphaerota</taxon>
        <taxon>Nitrososphaeria</taxon>
        <taxon>Nitrosopumilales</taxon>
        <taxon>Nitrosopumilaceae</taxon>
        <taxon>Nitrosopumilus</taxon>
    </lineage>
</organism>
<name>A0A7D5M231_9ARCH</name>
<dbReference type="KEGG" id="nox:C5F49_07520"/>
<dbReference type="EMBL" id="CP026994">
    <property type="protein sequence ID" value="QLH05186.1"/>
    <property type="molecule type" value="Genomic_DNA"/>
</dbReference>
<dbReference type="Proteomes" id="UP000509441">
    <property type="component" value="Chromosome"/>
</dbReference>
<keyword evidence="2" id="KW-1185">Reference proteome</keyword>
<dbReference type="AlphaFoldDB" id="A0A7D5M231"/>
<dbReference type="OrthoDB" id="3222at2157"/>
<reference evidence="1 2" key="1">
    <citation type="submission" date="2018-02" db="EMBL/GenBank/DDBJ databases">
        <title>Complete genome of Nitrosopumilus oxyclinae HCE1.</title>
        <authorList>
            <person name="Qin W."/>
            <person name="Zheng Y."/>
            <person name="Stahl D.A."/>
        </authorList>
    </citation>
    <scope>NUCLEOTIDE SEQUENCE [LARGE SCALE GENOMIC DNA]</scope>
    <source>
        <strain evidence="1 2">HCE1</strain>
    </source>
</reference>
<accession>A0A7D5M231</accession>
<gene>
    <name evidence="1" type="ORF">C5F49_07520</name>
</gene>
<evidence type="ECO:0000313" key="2">
    <source>
        <dbReference type="Proteomes" id="UP000509441"/>
    </source>
</evidence>
<proteinExistence type="predicted"/>
<evidence type="ECO:0000313" key="1">
    <source>
        <dbReference type="EMBL" id="QLH05186.1"/>
    </source>
</evidence>
<dbReference type="RefSeq" id="WP_179362429.1">
    <property type="nucleotide sequence ID" value="NZ_CP026994.1"/>
</dbReference>
<protein>
    <submittedName>
        <fullName evidence="1">Uncharacterized protein</fullName>
    </submittedName>
</protein>
<sequence length="106" mass="11696">MASILFLAIGIAVATALMASVAIHFLTPIGDSGLSPQEQSCQLIANEGYRIHATYPDSTPDELPNDDFKRLMYLDEIWITECVNVLPAESIFSIVNNVERDFSYGE</sequence>